<evidence type="ECO:0000313" key="19">
    <source>
        <dbReference type="EMBL" id="ADY44270.1"/>
    </source>
</evidence>
<keyword evidence="13" id="KW-0594">Phospholipid biosynthesis</keyword>
<dbReference type="GO" id="GO:0005737">
    <property type="term" value="C:cytoplasm"/>
    <property type="evidence" value="ECO:0007669"/>
    <property type="project" value="UniProtKB-SubCell"/>
</dbReference>
<evidence type="ECO:0000256" key="12">
    <source>
        <dbReference type="ARBA" id="ARBA00023098"/>
    </source>
</evidence>
<comment type="similarity">
    <text evidence="5">Belongs to the myo-inositol 1-phosphate synthase family.</text>
</comment>
<keyword evidence="10" id="KW-0398">Inositol biosynthesis</keyword>
<evidence type="ECO:0000256" key="16">
    <source>
        <dbReference type="ARBA" id="ARBA00025559"/>
    </source>
</evidence>
<keyword evidence="15" id="KW-1208">Phospholipid metabolism</keyword>
<evidence type="ECO:0000256" key="9">
    <source>
        <dbReference type="ARBA" id="ARBA00022516"/>
    </source>
</evidence>
<evidence type="ECO:0000256" key="5">
    <source>
        <dbReference type="ARBA" id="ARBA00010813"/>
    </source>
</evidence>
<dbReference type="Pfam" id="PF07994">
    <property type="entry name" value="NAD_binding_5"/>
    <property type="match status" value="1"/>
</dbReference>
<dbReference type="EC" id="5.5.1.4" evidence="7"/>
<comment type="subcellular location">
    <subcellularLocation>
        <location evidence="3">Cytoplasm</location>
    </subcellularLocation>
</comment>
<evidence type="ECO:0000256" key="11">
    <source>
        <dbReference type="ARBA" id="ARBA00023027"/>
    </source>
</evidence>
<keyword evidence="14" id="KW-0413">Isomerase</keyword>
<dbReference type="FunFam" id="3.30.360.10:FF:000040">
    <property type="entry name" value="Inositol 1-phosphate synthase"/>
    <property type="match status" value="1"/>
</dbReference>
<evidence type="ECO:0000256" key="1">
    <source>
        <dbReference type="ARBA" id="ARBA00000113"/>
    </source>
</evidence>
<keyword evidence="12" id="KW-0443">Lipid metabolism</keyword>
<dbReference type="InterPro" id="IPR036291">
    <property type="entry name" value="NAD(P)-bd_dom_sf"/>
</dbReference>
<evidence type="ECO:0000259" key="18">
    <source>
        <dbReference type="Pfam" id="PF01658"/>
    </source>
</evidence>
<keyword evidence="8" id="KW-0963">Cytoplasm</keyword>
<sequence>MVAETALINGTSTTHIDRTNSTHSQLYVNSSSAQNDGTYLTSEFNYHRNKIDYTQDGCIHVTPQIHNYTFRTQLKPQRTGLMLVGFGGNNASTLLGSILANKHNLTWTTRQGEQKANYYGSITQSTTIHIGWDGEKQVYVPFNKILPMVEPNDLIIDGWDINNANLYEAMRRAKVFEPELQEKLRPYMEGIIPKPSIYYPDFIASNQETRANNIIRASSKQQYVQQIRNDIRQFKQHNNLECVVVLWTASTERYVDVREGLNMNADEILSSIARNDNEISPSNLFAVAAILEGAHYINGSPQNTLVPGIIDLAERHKVFVGGDDFKSGQTKLKSALVDFLVKSGLKPESIVSYNHLGNNDGKNLSEQRQFRSKEISKSSVVDDMVAANKILYPEGNKPDHVIVIKYVPFVGDSKRAMDEYICSIFMGGHQTFAIHNTCEDSLLAAPLIIDLTLIAELASRIQYKTTAMSTYSHMHSVLSILSVLLKAPVVPPKTPVTNAFMKQLSAITKLLCAAAGITIDSDLQLEFFTNLPSAKEHKTEASNDTNGI</sequence>
<evidence type="ECO:0000256" key="7">
    <source>
        <dbReference type="ARBA" id="ARBA00012125"/>
    </source>
</evidence>
<evidence type="ECO:0000256" key="8">
    <source>
        <dbReference type="ARBA" id="ARBA00022490"/>
    </source>
</evidence>
<dbReference type="SUPFAM" id="SSF51735">
    <property type="entry name" value="NAD(P)-binding Rossmann-fold domains"/>
    <property type="match status" value="1"/>
</dbReference>
<evidence type="ECO:0000256" key="13">
    <source>
        <dbReference type="ARBA" id="ARBA00023209"/>
    </source>
</evidence>
<dbReference type="Pfam" id="PF01658">
    <property type="entry name" value="Inos-1-P_synth"/>
    <property type="match status" value="1"/>
</dbReference>
<comment type="cofactor">
    <cofactor evidence="2">
        <name>NAD(+)</name>
        <dbReference type="ChEBI" id="CHEBI:57540"/>
    </cofactor>
</comment>
<comment type="pathway">
    <text evidence="4">Polyol metabolism; myo-inositol biosynthesis; myo-inositol from D-glucose 6-phosphate: step 1/2.</text>
</comment>
<evidence type="ECO:0000256" key="14">
    <source>
        <dbReference type="ARBA" id="ARBA00023235"/>
    </source>
</evidence>
<evidence type="ECO:0000256" key="10">
    <source>
        <dbReference type="ARBA" id="ARBA00022550"/>
    </source>
</evidence>
<proteinExistence type="evidence at transcript level"/>
<dbReference type="PIRSF" id="PIRSF015578">
    <property type="entry name" value="Myoinos-ppht_syn"/>
    <property type="match status" value="1"/>
</dbReference>
<dbReference type="FunFam" id="3.40.50.720:FF:000069">
    <property type="entry name" value="Inositol-3-phosphate synthase 1"/>
    <property type="match status" value="1"/>
</dbReference>
<evidence type="ECO:0000256" key="2">
    <source>
        <dbReference type="ARBA" id="ARBA00001911"/>
    </source>
</evidence>
<evidence type="ECO:0000256" key="4">
    <source>
        <dbReference type="ARBA" id="ARBA00005117"/>
    </source>
</evidence>
<dbReference type="GO" id="GO:0006021">
    <property type="term" value="P:inositol biosynthetic process"/>
    <property type="evidence" value="ECO:0007669"/>
    <property type="project" value="UniProtKB-UniPathway"/>
</dbReference>
<evidence type="ECO:0000256" key="17">
    <source>
        <dbReference type="ARBA" id="ARBA00070063"/>
    </source>
</evidence>
<comment type="function">
    <text evidence="16">Key enzyme in myo-inositol biosynthesis pathway that catalyzes the conversion of glucose 6-phosphate to 1-myo-inositol 1-phosphate in a NAD-dependent manner. Rate-limiting enzyme in the synthesis of all inositol-containing compounds.</text>
</comment>
<evidence type="ECO:0000256" key="3">
    <source>
        <dbReference type="ARBA" id="ARBA00004496"/>
    </source>
</evidence>
<dbReference type="UniPathway" id="UPA00823">
    <property type="reaction ID" value="UER00787"/>
</dbReference>
<reference evidence="19" key="1">
    <citation type="journal article" date="2011" name="Genome Res.">
        <title>Deep small RNA sequencing from the nematode Ascaris reveals conservation, functional diversification, and novel developmental profiles.</title>
        <authorList>
            <person name="Wang J."/>
            <person name="Czech B."/>
            <person name="Crunk A."/>
            <person name="Wallace A."/>
            <person name="Mitreva M."/>
            <person name="Hannon G.J."/>
            <person name="Davis R.E."/>
        </authorList>
    </citation>
    <scope>NUCLEOTIDE SEQUENCE</scope>
</reference>
<dbReference type="AlphaFoldDB" id="F1L2B6"/>
<dbReference type="PANTHER" id="PTHR11510">
    <property type="entry name" value="MYO-INOSITOL-1 PHOSPHATE SYNTHASE"/>
    <property type="match status" value="1"/>
</dbReference>
<comment type="subunit">
    <text evidence="6">Homotetramer.</text>
</comment>
<protein>
    <recommendedName>
        <fullName evidence="17">Inositol-3-phosphate synthase</fullName>
        <ecNumber evidence="7">5.5.1.4</ecNumber>
    </recommendedName>
</protein>
<organism evidence="19">
    <name type="scientific">Ascaris suum</name>
    <name type="common">Pig roundworm</name>
    <name type="synonym">Ascaris lumbricoides</name>
    <dbReference type="NCBI Taxonomy" id="6253"/>
    <lineage>
        <taxon>Eukaryota</taxon>
        <taxon>Metazoa</taxon>
        <taxon>Ecdysozoa</taxon>
        <taxon>Nematoda</taxon>
        <taxon>Chromadorea</taxon>
        <taxon>Rhabditida</taxon>
        <taxon>Spirurina</taxon>
        <taxon>Ascaridomorpha</taxon>
        <taxon>Ascaridoidea</taxon>
        <taxon>Ascarididae</taxon>
        <taxon>Ascaris</taxon>
    </lineage>
</organism>
<feature type="domain" description="Myo-inositol-1-phosphate synthase GAPDH-like" evidence="18">
    <location>
        <begin position="328"/>
        <end position="441"/>
    </location>
</feature>
<dbReference type="Gene3D" id="3.40.50.720">
    <property type="entry name" value="NAD(P)-binding Rossmann-like Domain"/>
    <property type="match status" value="2"/>
</dbReference>
<dbReference type="GO" id="GO:0008654">
    <property type="term" value="P:phospholipid biosynthetic process"/>
    <property type="evidence" value="ECO:0007669"/>
    <property type="project" value="UniProtKB-KW"/>
</dbReference>
<evidence type="ECO:0000256" key="15">
    <source>
        <dbReference type="ARBA" id="ARBA00023264"/>
    </source>
</evidence>
<dbReference type="EMBL" id="JI170027">
    <property type="protein sequence ID" value="ADY44270.1"/>
    <property type="molecule type" value="mRNA"/>
</dbReference>
<keyword evidence="9" id="KW-0444">Lipid biosynthesis</keyword>
<dbReference type="InterPro" id="IPR002587">
    <property type="entry name" value="Myo-inos-1-P_Synthase"/>
</dbReference>
<evidence type="ECO:0000256" key="6">
    <source>
        <dbReference type="ARBA" id="ARBA00011881"/>
    </source>
</evidence>
<accession>F1L2B6</accession>
<keyword evidence="11" id="KW-0520">NAD</keyword>
<dbReference type="SUPFAM" id="SSF55347">
    <property type="entry name" value="Glyceraldehyde-3-phosphate dehydrogenase-like, C-terminal domain"/>
    <property type="match status" value="1"/>
</dbReference>
<comment type="catalytic activity">
    <reaction evidence="1">
        <text>D-glucose 6-phosphate = 1D-myo-inositol 3-phosphate</text>
        <dbReference type="Rhea" id="RHEA:10716"/>
        <dbReference type="ChEBI" id="CHEBI:58401"/>
        <dbReference type="ChEBI" id="CHEBI:61548"/>
        <dbReference type="EC" id="5.5.1.4"/>
    </reaction>
</comment>
<name>F1L2B6_ASCSU</name>
<dbReference type="GO" id="GO:0004512">
    <property type="term" value="F:inositol-3-phosphate synthase activity"/>
    <property type="evidence" value="ECO:0007669"/>
    <property type="project" value="UniProtKB-EC"/>
</dbReference>
<dbReference type="InterPro" id="IPR013021">
    <property type="entry name" value="Myo-inos-1-P_Synthase_GAPDH"/>
</dbReference>
<dbReference type="FunFam" id="3.40.50.720:FF:000334">
    <property type="entry name" value="Inositol-3-phosphate synthase"/>
    <property type="match status" value="1"/>
</dbReference>